<dbReference type="Gene3D" id="2.160.10.10">
    <property type="entry name" value="Hexapeptide repeat proteins"/>
    <property type="match status" value="1"/>
</dbReference>
<keyword evidence="6 7" id="KW-0012">Acyltransferase</keyword>
<evidence type="ECO:0000256" key="3">
    <source>
        <dbReference type="ARBA" id="ARBA00022679"/>
    </source>
</evidence>
<evidence type="ECO:0000313" key="8">
    <source>
        <dbReference type="EMBL" id="AGT08594.1"/>
    </source>
</evidence>
<accession>S5XMV3</accession>
<evidence type="ECO:0000256" key="5">
    <source>
        <dbReference type="ARBA" id="ARBA00023098"/>
    </source>
</evidence>
<comment type="subunit">
    <text evidence="7">Homotrimer.</text>
</comment>
<dbReference type="Gene3D" id="3.40.1390.10">
    <property type="entry name" value="MurE/MurF, N-terminal domain"/>
    <property type="match status" value="1"/>
</dbReference>
<dbReference type="GO" id="GO:0016020">
    <property type="term" value="C:membrane"/>
    <property type="evidence" value="ECO:0007669"/>
    <property type="project" value="GOC"/>
</dbReference>
<dbReference type="Proteomes" id="UP000015480">
    <property type="component" value="Chromosome"/>
</dbReference>
<dbReference type="EC" id="2.3.1.191" evidence="7"/>
<evidence type="ECO:0000256" key="7">
    <source>
        <dbReference type="HAMAP-Rule" id="MF_00523"/>
    </source>
</evidence>
<keyword evidence="2 7" id="KW-0441">Lipid A biosynthesis</keyword>
<keyword evidence="3 7" id="KW-0808">Transferase</keyword>
<name>S5XMV3_PARAH</name>
<dbReference type="PANTHER" id="PTHR43378:SF2">
    <property type="entry name" value="UDP-3-O-ACYLGLUCOSAMINE N-ACYLTRANSFERASE 1, MITOCHONDRIAL-RELATED"/>
    <property type="match status" value="1"/>
</dbReference>
<keyword evidence="4 7" id="KW-0677">Repeat</keyword>
<dbReference type="eggNOG" id="COG1044">
    <property type="taxonomic scope" value="Bacteria"/>
</dbReference>
<protein>
    <recommendedName>
        <fullName evidence="7">UDP-3-O-acylglucosamine N-acyltransferase</fullName>
        <ecNumber evidence="7">2.3.1.191</ecNumber>
    </recommendedName>
</protein>
<dbReference type="PATRIC" id="fig|1367847.3.peg.1466"/>
<feature type="active site" description="Proton acceptor" evidence="7">
    <location>
        <position position="257"/>
    </location>
</feature>
<comment type="pathway">
    <text evidence="7">Bacterial outer membrane biogenesis; LPS lipid A biosynthesis.</text>
</comment>
<dbReference type="SUPFAM" id="SSF51161">
    <property type="entry name" value="Trimeric LpxA-like enzymes"/>
    <property type="match status" value="1"/>
</dbReference>
<dbReference type="Pfam" id="PF00132">
    <property type="entry name" value="Hexapep"/>
    <property type="match status" value="1"/>
</dbReference>
<dbReference type="NCBIfam" id="NF002060">
    <property type="entry name" value="PRK00892.1"/>
    <property type="match status" value="1"/>
</dbReference>
<dbReference type="InterPro" id="IPR001451">
    <property type="entry name" value="Hexapep"/>
</dbReference>
<dbReference type="PANTHER" id="PTHR43378">
    <property type="entry name" value="UDP-3-O-ACYLGLUCOSAMINE N-ACYLTRANSFERASE"/>
    <property type="match status" value="1"/>
</dbReference>
<dbReference type="OrthoDB" id="9784739at2"/>
<organism evidence="8 9">
    <name type="scientific">Paracoccus aminophilus JCM 7686</name>
    <dbReference type="NCBI Taxonomy" id="1367847"/>
    <lineage>
        <taxon>Bacteria</taxon>
        <taxon>Pseudomonadati</taxon>
        <taxon>Pseudomonadota</taxon>
        <taxon>Alphaproteobacteria</taxon>
        <taxon>Rhodobacterales</taxon>
        <taxon>Paracoccaceae</taxon>
        <taxon>Paracoccus</taxon>
    </lineage>
</organism>
<comment type="catalytic activity">
    <reaction evidence="7">
        <text>a UDP-3-O-[(3R)-3-hydroxyacyl]-alpha-D-glucosamine + a (3R)-hydroxyacyl-[ACP] = a UDP-2-N,3-O-bis[(3R)-3-hydroxyacyl]-alpha-D-glucosamine + holo-[ACP] + H(+)</text>
        <dbReference type="Rhea" id="RHEA:53836"/>
        <dbReference type="Rhea" id="RHEA-COMP:9685"/>
        <dbReference type="Rhea" id="RHEA-COMP:9945"/>
        <dbReference type="ChEBI" id="CHEBI:15378"/>
        <dbReference type="ChEBI" id="CHEBI:64479"/>
        <dbReference type="ChEBI" id="CHEBI:78827"/>
        <dbReference type="ChEBI" id="CHEBI:137740"/>
        <dbReference type="ChEBI" id="CHEBI:137748"/>
        <dbReference type="EC" id="2.3.1.191"/>
    </reaction>
</comment>
<dbReference type="HOGENOM" id="CLU_049865_0_0_5"/>
<dbReference type="PROSITE" id="PS00101">
    <property type="entry name" value="HEXAPEP_TRANSFERASES"/>
    <property type="match status" value="1"/>
</dbReference>
<reference evidence="8 9" key="1">
    <citation type="journal article" date="2014" name="BMC Genomics">
        <title>Architecture and functions of a multipartite genome of the methylotrophic bacterium Paracoccus aminophilus JCM 7686, containing primary and secondary chromids.</title>
        <authorList>
            <person name="Dziewit L."/>
            <person name="Czarnecki J."/>
            <person name="Wibberg D."/>
            <person name="Radlinska M."/>
            <person name="Mrozek P."/>
            <person name="Szymczak M."/>
            <person name="Schluter A."/>
            <person name="Puhler A."/>
            <person name="Bartosik D."/>
        </authorList>
    </citation>
    <scope>NUCLEOTIDE SEQUENCE [LARGE SCALE GENOMIC DNA]</scope>
    <source>
        <strain evidence="8">JCM 7686</strain>
    </source>
</reference>
<dbReference type="CDD" id="cd03352">
    <property type="entry name" value="LbH_LpxD"/>
    <property type="match status" value="1"/>
</dbReference>
<evidence type="ECO:0000256" key="4">
    <source>
        <dbReference type="ARBA" id="ARBA00022737"/>
    </source>
</evidence>
<keyword evidence="5 7" id="KW-0443">Lipid metabolism</keyword>
<comment type="similarity">
    <text evidence="7">Belongs to the transferase hexapeptide repeat family. LpxD subfamily.</text>
</comment>
<dbReference type="EMBL" id="CP006650">
    <property type="protein sequence ID" value="AGT08594.1"/>
    <property type="molecule type" value="Genomic_DNA"/>
</dbReference>
<dbReference type="InterPro" id="IPR018357">
    <property type="entry name" value="Hexapep_transf_CS"/>
</dbReference>
<evidence type="ECO:0000256" key="6">
    <source>
        <dbReference type="ARBA" id="ARBA00023315"/>
    </source>
</evidence>
<keyword evidence="9" id="KW-1185">Reference proteome</keyword>
<dbReference type="KEGG" id="pami:JCM7686_1493"/>
<dbReference type="GO" id="GO:0016410">
    <property type="term" value="F:N-acyltransferase activity"/>
    <property type="evidence" value="ECO:0007669"/>
    <property type="project" value="InterPro"/>
</dbReference>
<dbReference type="AlphaFoldDB" id="S5XMV3"/>
<keyword evidence="1 7" id="KW-0444">Lipid biosynthesis</keyword>
<gene>
    <name evidence="7" type="primary">lpxD</name>
    <name evidence="8" type="ORF">JCM7686_1493</name>
</gene>
<evidence type="ECO:0000256" key="2">
    <source>
        <dbReference type="ARBA" id="ARBA00022556"/>
    </source>
</evidence>
<dbReference type="InterPro" id="IPR011004">
    <property type="entry name" value="Trimer_LpxA-like_sf"/>
</dbReference>
<dbReference type="HAMAP" id="MF_00523">
    <property type="entry name" value="LpxD"/>
    <property type="match status" value="1"/>
</dbReference>
<dbReference type="GO" id="GO:0009245">
    <property type="term" value="P:lipid A biosynthetic process"/>
    <property type="evidence" value="ECO:0007669"/>
    <property type="project" value="UniProtKB-UniRule"/>
</dbReference>
<evidence type="ECO:0000313" key="9">
    <source>
        <dbReference type="Proteomes" id="UP000015480"/>
    </source>
</evidence>
<dbReference type="InterPro" id="IPR007691">
    <property type="entry name" value="LpxD"/>
</dbReference>
<dbReference type="GO" id="GO:0103118">
    <property type="term" value="F:UDP-3-O-[(3R)-3-hydroxyacyl]-glucosamine N-acyltransferase activity"/>
    <property type="evidence" value="ECO:0007669"/>
    <property type="project" value="UniProtKB-EC"/>
</dbReference>
<evidence type="ECO:0000256" key="1">
    <source>
        <dbReference type="ARBA" id="ARBA00022516"/>
    </source>
</evidence>
<comment type="function">
    <text evidence="7">Catalyzes the N-acylation of UDP-3-O-acylglucosamine using 3-hydroxyacyl-ACP as the acyl donor. Is involved in the biosynthesis of lipid A, a phosphorylated glycolipid that anchors the lipopolysaccharide to the outer membrane of the cell.</text>
</comment>
<sequence length="361" mass="37431">MTRTIAELAEALGGRLWGDGSITVTGAAEPGEAGPNQIALATGAAYLEKLTAGGIALLAEGTDPEAYGLRAAVLVARPRLAMAGLTKSFDPARGPALGIHPSAVVAESAVIGAGAAIGPFVVIGEDVVIGRNATIYSHVSIGEKTVIGDDVLLREGARICHRVTIGDRFIMNPNAVVGADGFSFVTPEKSGVEEIREGLSQRAEIREQHWTRIHSLGGVVIGHDVEMGAGACIDRGTIRATKIGNGCKIDNQVQIGHNCQVGDDCLFAGQAGIAGSTRVGNRVVLGGKVGVSDNIFIGDDVIAGGGTDIYTNVPAGRVILGSPAVKMETHIEAQKNIRRLPRLYAQVSQLQETVKKLLDKG</sequence>
<dbReference type="STRING" id="1367847.JCM7686_1493"/>
<dbReference type="UniPathway" id="UPA00973"/>
<proteinExistence type="inferred from homology"/>
<dbReference type="RefSeq" id="WP_020950232.1">
    <property type="nucleotide sequence ID" value="NC_022041.1"/>
</dbReference>